<gene>
    <name evidence="2" type="ORF">QBC37DRAFT_430049</name>
</gene>
<evidence type="ECO:0000256" key="1">
    <source>
        <dbReference type="SAM" id="SignalP"/>
    </source>
</evidence>
<feature type="chain" id="PRO_5042956549" evidence="1">
    <location>
        <begin position="16"/>
        <end position="215"/>
    </location>
</feature>
<proteinExistence type="predicted"/>
<dbReference type="Proteomes" id="UP001301769">
    <property type="component" value="Unassembled WGS sequence"/>
</dbReference>
<keyword evidence="3" id="KW-1185">Reference proteome</keyword>
<evidence type="ECO:0000313" key="3">
    <source>
        <dbReference type="Proteomes" id="UP001301769"/>
    </source>
</evidence>
<dbReference type="AlphaFoldDB" id="A0AAN6XZ84"/>
<keyword evidence="1" id="KW-0732">Signal</keyword>
<accession>A0AAN6XZ84</accession>
<feature type="signal peptide" evidence="1">
    <location>
        <begin position="1"/>
        <end position="15"/>
    </location>
</feature>
<reference evidence="2" key="1">
    <citation type="journal article" date="2023" name="Mol. Phylogenet. Evol.">
        <title>Genome-scale phylogeny and comparative genomics of the fungal order Sordariales.</title>
        <authorList>
            <person name="Hensen N."/>
            <person name="Bonometti L."/>
            <person name="Westerberg I."/>
            <person name="Brannstrom I.O."/>
            <person name="Guillou S."/>
            <person name="Cros-Aarteil S."/>
            <person name="Calhoun S."/>
            <person name="Haridas S."/>
            <person name="Kuo A."/>
            <person name="Mondo S."/>
            <person name="Pangilinan J."/>
            <person name="Riley R."/>
            <person name="LaButti K."/>
            <person name="Andreopoulos B."/>
            <person name="Lipzen A."/>
            <person name="Chen C."/>
            <person name="Yan M."/>
            <person name="Daum C."/>
            <person name="Ng V."/>
            <person name="Clum A."/>
            <person name="Steindorff A."/>
            <person name="Ohm R.A."/>
            <person name="Martin F."/>
            <person name="Silar P."/>
            <person name="Natvig D.O."/>
            <person name="Lalanne C."/>
            <person name="Gautier V."/>
            <person name="Ament-Velasquez S.L."/>
            <person name="Kruys A."/>
            <person name="Hutchinson M.I."/>
            <person name="Powell A.J."/>
            <person name="Barry K."/>
            <person name="Miller A.N."/>
            <person name="Grigoriev I.V."/>
            <person name="Debuchy R."/>
            <person name="Gladieux P."/>
            <person name="Hiltunen Thoren M."/>
            <person name="Johannesson H."/>
        </authorList>
    </citation>
    <scope>NUCLEOTIDE SEQUENCE</scope>
    <source>
        <strain evidence="2">PSN293</strain>
    </source>
</reference>
<protein>
    <submittedName>
        <fullName evidence="2">Uncharacterized protein</fullName>
    </submittedName>
</protein>
<name>A0AAN6XZ84_9PEZI</name>
<dbReference type="EMBL" id="MU858198">
    <property type="protein sequence ID" value="KAK4209659.1"/>
    <property type="molecule type" value="Genomic_DNA"/>
</dbReference>
<organism evidence="2 3">
    <name type="scientific">Rhypophila decipiens</name>
    <dbReference type="NCBI Taxonomy" id="261697"/>
    <lineage>
        <taxon>Eukaryota</taxon>
        <taxon>Fungi</taxon>
        <taxon>Dikarya</taxon>
        <taxon>Ascomycota</taxon>
        <taxon>Pezizomycotina</taxon>
        <taxon>Sordariomycetes</taxon>
        <taxon>Sordariomycetidae</taxon>
        <taxon>Sordariales</taxon>
        <taxon>Naviculisporaceae</taxon>
        <taxon>Rhypophila</taxon>
    </lineage>
</organism>
<comment type="caution">
    <text evidence="2">The sequence shown here is derived from an EMBL/GenBank/DDBJ whole genome shotgun (WGS) entry which is preliminary data.</text>
</comment>
<evidence type="ECO:0000313" key="2">
    <source>
        <dbReference type="EMBL" id="KAK4209659.1"/>
    </source>
</evidence>
<reference evidence="2" key="2">
    <citation type="submission" date="2023-05" db="EMBL/GenBank/DDBJ databases">
        <authorList>
            <consortium name="Lawrence Berkeley National Laboratory"/>
            <person name="Steindorff A."/>
            <person name="Hensen N."/>
            <person name="Bonometti L."/>
            <person name="Westerberg I."/>
            <person name="Brannstrom I.O."/>
            <person name="Guillou S."/>
            <person name="Cros-Aarteil S."/>
            <person name="Calhoun S."/>
            <person name="Haridas S."/>
            <person name="Kuo A."/>
            <person name="Mondo S."/>
            <person name="Pangilinan J."/>
            <person name="Riley R."/>
            <person name="Labutti K."/>
            <person name="Andreopoulos B."/>
            <person name="Lipzen A."/>
            <person name="Chen C."/>
            <person name="Yanf M."/>
            <person name="Daum C."/>
            <person name="Ng V."/>
            <person name="Clum A."/>
            <person name="Ohm R."/>
            <person name="Martin F."/>
            <person name="Silar P."/>
            <person name="Natvig D."/>
            <person name="Lalanne C."/>
            <person name="Gautier V."/>
            <person name="Ament-Velasquez S.L."/>
            <person name="Kruys A."/>
            <person name="Hutchinson M.I."/>
            <person name="Powell A.J."/>
            <person name="Barry K."/>
            <person name="Miller A.N."/>
            <person name="Grigoriev I.V."/>
            <person name="Debuchy R."/>
            <person name="Gladieux P."/>
            <person name="Thoren M.H."/>
            <person name="Johannesson H."/>
        </authorList>
    </citation>
    <scope>NUCLEOTIDE SEQUENCE</scope>
    <source>
        <strain evidence="2">PSN293</strain>
    </source>
</reference>
<sequence>MKATALLSLLPFAAAVPNVTVIPLGSKDCSSWPAQIRSPGADISRYLRIEIASPEDVGLTGLLSTTSTQNWPTVGNLSNTEDYISFDVRRSTYFAKPVFRCSNGTLHMNSPDFEPISVSRDYRGAWMMLGDYADGPGYKLEPYAHEIDGVRQEGVFLGAKEKTTWGFAYERAEVCGGLPDWYTARLMGLEIDPTANHRAWGEVQSQGFLRVFEWL</sequence>